<dbReference type="Gene3D" id="3.30.300.210">
    <property type="entry name" value="Nutrient germinant receptor protein C, domain 3"/>
    <property type="match status" value="1"/>
</dbReference>
<proteinExistence type="inferred from homology"/>
<dbReference type="InterPro" id="IPR046953">
    <property type="entry name" value="Spore_GerAC-like_C"/>
</dbReference>
<dbReference type="PROSITE" id="PS51257">
    <property type="entry name" value="PROKAR_LIPOPROTEIN"/>
    <property type="match status" value="1"/>
</dbReference>
<evidence type="ECO:0000256" key="2">
    <source>
        <dbReference type="ARBA" id="ARBA00007886"/>
    </source>
</evidence>
<feature type="domain" description="Spore germination GerAC-like C-terminal" evidence="8">
    <location>
        <begin position="214"/>
        <end position="371"/>
    </location>
</feature>
<dbReference type="PANTHER" id="PTHR35789:SF1">
    <property type="entry name" value="SPORE GERMINATION PROTEIN B3"/>
    <property type="match status" value="1"/>
</dbReference>
<dbReference type="KEGG" id="uth:DKZ56_04210"/>
<comment type="subcellular location">
    <subcellularLocation>
        <location evidence="1">Membrane</location>
        <topology evidence="1">Lipid-anchor</topology>
    </subcellularLocation>
</comment>
<dbReference type="Proteomes" id="UP000291151">
    <property type="component" value="Chromosome"/>
</dbReference>
<reference evidence="10 11" key="1">
    <citation type="submission" date="2019-02" db="EMBL/GenBank/DDBJ databases">
        <title>Ureibacillus thermophilus.</title>
        <authorList>
            <person name="Sunny J.S."/>
            <person name="Natarajan A."/>
            <person name="Saleena L.M."/>
        </authorList>
    </citation>
    <scope>NUCLEOTIDE SEQUENCE [LARGE SCALE GENOMIC DNA]</scope>
    <source>
        <strain evidence="10 11">LM102</strain>
    </source>
</reference>
<keyword evidence="4" id="KW-0732">Signal</keyword>
<keyword evidence="5" id="KW-0472">Membrane</keyword>
<dbReference type="Pfam" id="PF25198">
    <property type="entry name" value="Spore_GerAC_N"/>
    <property type="match status" value="1"/>
</dbReference>
<evidence type="ECO:0000259" key="9">
    <source>
        <dbReference type="Pfam" id="PF25198"/>
    </source>
</evidence>
<protein>
    <submittedName>
        <fullName evidence="10">Ger(X)C family spore germination protein</fullName>
    </submittedName>
</protein>
<evidence type="ECO:0000256" key="4">
    <source>
        <dbReference type="ARBA" id="ARBA00022729"/>
    </source>
</evidence>
<comment type="similarity">
    <text evidence="2">Belongs to the GerABKC lipoprotein family.</text>
</comment>
<dbReference type="Pfam" id="PF05504">
    <property type="entry name" value="Spore_GerAC"/>
    <property type="match status" value="1"/>
</dbReference>
<feature type="domain" description="Spore germination protein N-terminal" evidence="9">
    <location>
        <begin position="28"/>
        <end position="200"/>
    </location>
</feature>
<name>A0A4P6UPH5_9BACL</name>
<dbReference type="RefSeq" id="WP_208651522.1">
    <property type="nucleotide sequence ID" value="NZ_CP036528.1"/>
</dbReference>
<evidence type="ECO:0000313" key="11">
    <source>
        <dbReference type="Proteomes" id="UP000291151"/>
    </source>
</evidence>
<dbReference type="InterPro" id="IPR008844">
    <property type="entry name" value="Spore_GerAC-like"/>
</dbReference>
<evidence type="ECO:0000256" key="1">
    <source>
        <dbReference type="ARBA" id="ARBA00004635"/>
    </source>
</evidence>
<dbReference type="InterPro" id="IPR057336">
    <property type="entry name" value="GerAC_N"/>
</dbReference>
<dbReference type="InterPro" id="IPR038501">
    <property type="entry name" value="Spore_GerAC_C_sf"/>
</dbReference>
<evidence type="ECO:0000256" key="7">
    <source>
        <dbReference type="ARBA" id="ARBA00023288"/>
    </source>
</evidence>
<dbReference type="AlphaFoldDB" id="A0A4P6UPH5"/>
<accession>A0A4P6UPH5</accession>
<organism evidence="10 11">
    <name type="scientific">Ureibacillus thermophilus</name>
    <dbReference type="NCBI Taxonomy" id="367743"/>
    <lineage>
        <taxon>Bacteria</taxon>
        <taxon>Bacillati</taxon>
        <taxon>Bacillota</taxon>
        <taxon>Bacilli</taxon>
        <taxon>Bacillales</taxon>
        <taxon>Caryophanaceae</taxon>
        <taxon>Ureibacillus</taxon>
    </lineage>
</organism>
<dbReference type="PANTHER" id="PTHR35789">
    <property type="entry name" value="SPORE GERMINATION PROTEIN B3"/>
    <property type="match status" value="1"/>
</dbReference>
<dbReference type="NCBIfam" id="TIGR02887">
    <property type="entry name" value="spore_ger_x_C"/>
    <property type="match status" value="1"/>
</dbReference>
<evidence type="ECO:0000259" key="8">
    <source>
        <dbReference type="Pfam" id="PF05504"/>
    </source>
</evidence>
<dbReference type="GO" id="GO:0009847">
    <property type="term" value="P:spore germination"/>
    <property type="evidence" value="ECO:0007669"/>
    <property type="project" value="InterPro"/>
</dbReference>
<gene>
    <name evidence="10" type="ORF">DKZ56_04210</name>
</gene>
<evidence type="ECO:0000256" key="6">
    <source>
        <dbReference type="ARBA" id="ARBA00023139"/>
    </source>
</evidence>
<keyword evidence="11" id="KW-1185">Reference proteome</keyword>
<evidence type="ECO:0000256" key="5">
    <source>
        <dbReference type="ARBA" id="ARBA00023136"/>
    </source>
</evidence>
<evidence type="ECO:0000256" key="3">
    <source>
        <dbReference type="ARBA" id="ARBA00022544"/>
    </source>
</evidence>
<dbReference type="GO" id="GO:0016020">
    <property type="term" value="C:membrane"/>
    <property type="evidence" value="ECO:0007669"/>
    <property type="project" value="UniProtKB-SubCell"/>
</dbReference>
<keyword evidence="7" id="KW-0449">Lipoprotein</keyword>
<dbReference type="EMBL" id="CP036528">
    <property type="protein sequence ID" value="QBK25129.1"/>
    <property type="molecule type" value="Genomic_DNA"/>
</dbReference>
<keyword evidence="6" id="KW-0564">Palmitate</keyword>
<keyword evidence="3" id="KW-0309">Germination</keyword>
<sequence>MLKTVKTKFFILASISSLILLSGCGEFKDIDKMVFVSMIGIDESGNPDKPYKIILKLYVPTSSFKQNPAPEYTYLIKEGLTMDETISLLESHIDKELDFGHSKLIVVGEKMLQNKKNKVILDFLIRRPDIQMISYFAVGRPNAEEIVKFAPAGETALQPTIFNYFDNSGAETSYIVTSFVFDFRRRMKEDGISPILPIVEMDESKTHFIINKSIVLEEDKPPYELDSEKTLLVKLLSNEAKSIFYEVKREDELFVTRLDTIKPHYTVDIKDNHKVSIKVDIKLAGIITESKNSLRNKELPRYSKLLDEEMKEKVTSIINELKREGYDPIGFGLSLNSHTLPKNRMNDKEWLSAFQNADVEVKVDSSLKSTGSIQ</sequence>
<evidence type="ECO:0000313" key="10">
    <source>
        <dbReference type="EMBL" id="QBK25129.1"/>
    </source>
</evidence>